<evidence type="ECO:0000313" key="2">
    <source>
        <dbReference type="Proteomes" id="UP000238823"/>
    </source>
</evidence>
<organism evidence="1 2">
    <name type="scientific">Enhygromyxa salina</name>
    <dbReference type="NCBI Taxonomy" id="215803"/>
    <lineage>
        <taxon>Bacteria</taxon>
        <taxon>Pseudomonadati</taxon>
        <taxon>Myxococcota</taxon>
        <taxon>Polyangia</taxon>
        <taxon>Nannocystales</taxon>
        <taxon>Nannocystaceae</taxon>
        <taxon>Enhygromyxa</taxon>
    </lineage>
</organism>
<dbReference type="EMBL" id="PVNL01000032">
    <property type="protein sequence ID" value="PRQ08921.1"/>
    <property type="molecule type" value="Genomic_DNA"/>
</dbReference>
<name>A0A2S9YUY9_9BACT</name>
<dbReference type="RefSeq" id="WP_106088367.1">
    <property type="nucleotide sequence ID" value="NZ_PVNL01000032.1"/>
</dbReference>
<dbReference type="Proteomes" id="UP000238823">
    <property type="component" value="Unassembled WGS sequence"/>
</dbReference>
<protein>
    <submittedName>
        <fullName evidence="1">Uncharacterized protein</fullName>
    </submittedName>
</protein>
<proteinExistence type="predicted"/>
<evidence type="ECO:0000313" key="1">
    <source>
        <dbReference type="EMBL" id="PRQ08921.1"/>
    </source>
</evidence>
<gene>
    <name evidence="1" type="ORF">ENSA7_13200</name>
</gene>
<sequence length="88" mass="9762">MSRVLEQAMPKSVLLLAALVAITGAYMGTVAILQGGWISAPLLFMATTICLFEWHQLRGRSSDAAEVADQMLMQVLAWMIILMTMRYN</sequence>
<comment type="caution">
    <text evidence="1">The sequence shown here is derived from an EMBL/GenBank/DDBJ whole genome shotgun (WGS) entry which is preliminary data.</text>
</comment>
<reference evidence="1 2" key="1">
    <citation type="submission" date="2018-03" db="EMBL/GenBank/DDBJ databases">
        <title>Draft Genome Sequences of the Obligatory Marine Myxobacteria Enhygromyxa salina SWB007.</title>
        <authorList>
            <person name="Poehlein A."/>
            <person name="Moghaddam J.A."/>
            <person name="Harms H."/>
            <person name="Alanjari M."/>
            <person name="Koenig G.M."/>
            <person name="Daniel R."/>
            <person name="Schaeberle T.F."/>
        </authorList>
    </citation>
    <scope>NUCLEOTIDE SEQUENCE [LARGE SCALE GENOMIC DNA]</scope>
    <source>
        <strain evidence="1 2">SWB007</strain>
    </source>
</reference>
<dbReference type="AlphaFoldDB" id="A0A2S9YUY9"/>
<accession>A0A2S9YUY9</accession>